<keyword evidence="2" id="KW-0645">Protease</keyword>
<feature type="binding site" evidence="1">
    <location>
        <position position="189"/>
    </location>
    <ligand>
        <name>[4Fe-4S] cluster</name>
        <dbReference type="ChEBI" id="CHEBI:49883"/>
    </ligand>
</feature>
<comment type="function">
    <text evidence="1">Required for O(2)-independent ubiquinone (coenzyme Q) biosynthesis. Together with UbiU, is essential for the C6-hydroxylation reaction in the oxygen-independent ubiquinone biosynthesis pathway.</text>
</comment>
<keyword evidence="1" id="KW-0479">Metal-binding</keyword>
<sequence>MTSIPKLTLGPVLFNWKPEALRDFYFRVADEADVDSVHVGEVVCSKRTPFFEPFIPEVVERLAGAGKEVVLSSLALIMSDREIAQARELAQTDGILVEANDISVAAQMNGRPFVAGPLLNIYNEGTLASLAAMGAVRVCLPAELSADAVACLAASTAMEVEVQAFGRLPLAISARCYAARARNLSKDGCQYVCADDPDGMAVETLDEVPFLAVNGTQTMSYHTMDLLGDVRGLAARQIQRFRLWPQTCDMVAVAALFRSVLAGKTGEEEAEDLLSDLCPGAEFANGYIHGRSGHLFIDAQG</sequence>
<dbReference type="PANTHER" id="PTHR30217:SF11">
    <property type="entry name" value="UBIQUINONE BIOSYNTHESIS PROTEIN UBIV"/>
    <property type="match status" value="1"/>
</dbReference>
<dbReference type="InterPro" id="IPR001539">
    <property type="entry name" value="Peptidase_U32"/>
</dbReference>
<feature type="binding site" evidence="1">
    <location>
        <position position="193"/>
    </location>
    <ligand>
        <name>[4Fe-4S] cluster</name>
        <dbReference type="ChEBI" id="CHEBI:49883"/>
    </ligand>
</feature>
<evidence type="ECO:0000313" key="2">
    <source>
        <dbReference type="EMBL" id="KIL99615.1"/>
    </source>
</evidence>
<evidence type="ECO:0000313" key="3">
    <source>
        <dbReference type="Proteomes" id="UP000031971"/>
    </source>
</evidence>
<dbReference type="GO" id="GO:0006508">
    <property type="term" value="P:proteolysis"/>
    <property type="evidence" value="ECO:0007669"/>
    <property type="project" value="UniProtKB-KW"/>
</dbReference>
<comment type="caution">
    <text evidence="2">The sequence shown here is derived from an EMBL/GenBank/DDBJ whole genome shotgun (WGS) entry which is preliminary data.</text>
</comment>
<keyword evidence="1" id="KW-0004">4Fe-4S</keyword>
<keyword evidence="1" id="KW-0831">Ubiquinone biosynthesis</keyword>
<dbReference type="InterPro" id="IPR051454">
    <property type="entry name" value="RNA/ubiquinone_mod_enzymes"/>
</dbReference>
<dbReference type="InterPro" id="IPR043693">
    <property type="entry name" value="UbiV"/>
</dbReference>
<dbReference type="AlphaFoldDB" id="A0A0C2YY97"/>
<dbReference type="PANTHER" id="PTHR30217">
    <property type="entry name" value="PEPTIDASE U32 FAMILY"/>
    <property type="match status" value="1"/>
</dbReference>
<gene>
    <name evidence="1" type="primary">ubiV</name>
    <name evidence="2" type="ORF">CCC_03787</name>
</gene>
<keyword evidence="1" id="KW-0411">Iron-sulfur</keyword>
<dbReference type="GO" id="GO:0008233">
    <property type="term" value="F:peptidase activity"/>
    <property type="evidence" value="ECO:0007669"/>
    <property type="project" value="UniProtKB-KW"/>
</dbReference>
<comment type="similarity">
    <text evidence="1">Belongs to the peptidase U32 family. UbiV subfamily.</text>
</comment>
<dbReference type="Pfam" id="PF01136">
    <property type="entry name" value="Peptidase_U32"/>
    <property type="match status" value="1"/>
</dbReference>
<feature type="binding site" evidence="1">
    <location>
        <position position="44"/>
    </location>
    <ligand>
        <name>[4Fe-4S] cluster</name>
        <dbReference type="ChEBI" id="CHEBI:49883"/>
    </ligand>
</feature>
<dbReference type="OrthoDB" id="8523349at2"/>
<reference evidence="2 3" key="1">
    <citation type="submission" date="2015-01" db="EMBL/GenBank/DDBJ databases">
        <title>Genome Sequence of Magnetospirillum magnetotacticum Strain MS-1.</title>
        <authorList>
            <person name="Marinov G.K."/>
            <person name="Smalley M.D."/>
            <person name="DeSalvo G."/>
        </authorList>
    </citation>
    <scope>NUCLEOTIDE SEQUENCE [LARGE SCALE GENOMIC DNA]</scope>
    <source>
        <strain evidence="2 3">MS-1</strain>
    </source>
</reference>
<keyword evidence="1" id="KW-0408">Iron</keyword>
<accession>A0A0C2YY97</accession>
<dbReference type="HAMAP" id="MF_02233">
    <property type="entry name" value="UbiV"/>
    <property type="match status" value="1"/>
</dbReference>
<dbReference type="NCBIfam" id="NF011991">
    <property type="entry name" value="PRK15447.1"/>
    <property type="match status" value="1"/>
</dbReference>
<dbReference type="Proteomes" id="UP000031971">
    <property type="component" value="Unassembled WGS sequence"/>
</dbReference>
<comment type="cofactor">
    <cofactor evidence="1">
        <name>[4Fe-4S] cluster</name>
        <dbReference type="ChEBI" id="CHEBI:49883"/>
    </cofactor>
</comment>
<keyword evidence="3" id="KW-1185">Reference proteome</keyword>
<comment type="subunit">
    <text evidence="1">Forms a heterodimer with UbiU.</text>
</comment>
<proteinExistence type="inferred from homology"/>
<organism evidence="2 3">
    <name type="scientific">Paramagnetospirillum magnetotacticum MS-1</name>
    <dbReference type="NCBI Taxonomy" id="272627"/>
    <lineage>
        <taxon>Bacteria</taxon>
        <taxon>Pseudomonadati</taxon>
        <taxon>Pseudomonadota</taxon>
        <taxon>Alphaproteobacteria</taxon>
        <taxon>Rhodospirillales</taxon>
        <taxon>Magnetospirillaceae</taxon>
        <taxon>Paramagnetospirillum</taxon>
    </lineage>
</organism>
<keyword evidence="2" id="KW-0378">Hydrolase</keyword>
<evidence type="ECO:0000256" key="1">
    <source>
        <dbReference type="HAMAP-Rule" id="MF_02233"/>
    </source>
</evidence>
<dbReference type="UniPathway" id="UPA00232"/>
<protein>
    <recommendedName>
        <fullName evidence="1">Ubiquinone biosynthesis protein UbiV</fullName>
    </recommendedName>
</protein>
<dbReference type="STRING" id="272627.CCC_03787"/>
<comment type="pathway">
    <text evidence="1">Cofactor biosynthesis; ubiquinone biosynthesis.</text>
</comment>
<dbReference type="RefSeq" id="WP_041040182.1">
    <property type="nucleotide sequence ID" value="NZ_JXSL01000022.1"/>
</dbReference>
<name>A0A0C2YY97_PARME</name>
<dbReference type="GO" id="GO:0006744">
    <property type="term" value="P:ubiquinone biosynthetic process"/>
    <property type="evidence" value="ECO:0007669"/>
    <property type="project" value="UniProtKB-UniRule"/>
</dbReference>
<feature type="binding site" evidence="1">
    <location>
        <position position="176"/>
    </location>
    <ligand>
        <name>[4Fe-4S] cluster</name>
        <dbReference type="ChEBI" id="CHEBI:49883"/>
    </ligand>
</feature>
<dbReference type="EMBL" id="JXSL01000022">
    <property type="protein sequence ID" value="KIL99615.1"/>
    <property type="molecule type" value="Genomic_DNA"/>
</dbReference>
<dbReference type="GO" id="GO:0046872">
    <property type="term" value="F:metal ion binding"/>
    <property type="evidence" value="ECO:0007669"/>
    <property type="project" value="UniProtKB-KW"/>
</dbReference>
<dbReference type="GO" id="GO:0051539">
    <property type="term" value="F:4 iron, 4 sulfur cluster binding"/>
    <property type="evidence" value="ECO:0007669"/>
    <property type="project" value="UniProtKB-UniRule"/>
</dbReference>